<evidence type="ECO:0000256" key="2">
    <source>
        <dbReference type="SAM" id="MobiDB-lite"/>
    </source>
</evidence>
<dbReference type="EMBL" id="CAJJDN010000135">
    <property type="protein sequence ID" value="CAD8121906.1"/>
    <property type="molecule type" value="Genomic_DNA"/>
</dbReference>
<sequence>MSVRVKLDNKERGYYASLYQAVDAANIGQIGGAQAVTFFKRSGLSIDILKKIWLISSPNNQTLNKEEFYVALKLISYAQNNIEVSNESIQRCIPSPLPQFQSDTEEVYKLRPEQERLYQNYIQQLDHSNSTVSTQMAINLFKKTQLTQFQLQSIINLVDPTLQNKPRMTTHSYIIIAHLISLASQSVPIPQKLPNSLQEYLNQQILISQNLNPQIPNTPINSIPTVIPKSNDLLDFEANFDKSKSPIDKYSAFNYIEMPNPIIEQPPVHQQQQPQLTTSQSFKIPSTSTQQPILKQQKSFDLIINDNDSQPQSVVQQTNQSQQQSQQQQVNISLNTTTSQQQPIIPQKPKQNLDFQKQVLLQEQMLIQQQQLEQNYKEANDLLNEFKESHEKILISTQSQLESLQTTNEQYKTLLKKISDENYLFQEELKQIEQQKKKLTESLSKQAIEINQKLGLNIQIKQEYSKQSTNTINTVSDYANQIIGDLRSNYEIEQERKKRQEQEFLKEIKQQREQMSSIFEALTALSKDMKSQRKNSTPYQQIESHEGQQLNTFIPFQSVQPTQQIKTKQISLDQQQFGEVLENKNNVIDFTIIKPLEQQQEQIKQVDSKNKDQFDVFALYNDQQNKDIINQVVQPEVNDLKQLELLEQQQFKSEKIEDFGFTDNAQIQQPPSQQKEIKQLEDIEFDNNKQIGFDSNNVGFDNNNNIGFDNNKQIGFDDNKNIGFDNQNIEDHQEIQQKEVQQINIEFDQSKQFEDQEDIEHKVFEIKFEDGFGANFDNRNSIEQNPSINFDQNFVFDQGLKPNDEVQIDFDANKEFGGGDWGGFAENFVQGSPNQQQQQQQQDQFETFKW</sequence>
<feature type="coiled-coil region" evidence="1">
    <location>
        <begin position="483"/>
        <end position="514"/>
    </location>
</feature>
<dbReference type="GO" id="GO:0016197">
    <property type="term" value="P:endosomal transport"/>
    <property type="evidence" value="ECO:0007669"/>
    <property type="project" value="TreeGrafter"/>
</dbReference>
<evidence type="ECO:0000313" key="4">
    <source>
        <dbReference type="EMBL" id="CAD8121906.1"/>
    </source>
</evidence>
<evidence type="ECO:0000313" key="5">
    <source>
        <dbReference type="Proteomes" id="UP000692954"/>
    </source>
</evidence>
<evidence type="ECO:0000256" key="1">
    <source>
        <dbReference type="SAM" id="Coils"/>
    </source>
</evidence>
<dbReference type="GO" id="GO:0005737">
    <property type="term" value="C:cytoplasm"/>
    <property type="evidence" value="ECO:0007669"/>
    <property type="project" value="TreeGrafter"/>
</dbReference>
<reference evidence="4" key="1">
    <citation type="submission" date="2021-01" db="EMBL/GenBank/DDBJ databases">
        <authorList>
            <consortium name="Genoscope - CEA"/>
            <person name="William W."/>
        </authorList>
    </citation>
    <scope>NUCLEOTIDE SEQUENCE</scope>
</reference>
<dbReference type="InterPro" id="IPR000261">
    <property type="entry name" value="EH_dom"/>
</dbReference>
<name>A0A8S1R1G7_9CILI</name>
<dbReference type="PANTHER" id="PTHR11216:SF174">
    <property type="entry name" value="GH06923P"/>
    <property type="match status" value="1"/>
</dbReference>
<keyword evidence="5" id="KW-1185">Reference proteome</keyword>
<protein>
    <recommendedName>
        <fullName evidence="3">EH domain-containing protein</fullName>
    </recommendedName>
</protein>
<dbReference type="SMART" id="SM00027">
    <property type="entry name" value="EH"/>
    <property type="match status" value="2"/>
</dbReference>
<feature type="region of interest" description="Disordered" evidence="2">
    <location>
        <begin position="826"/>
        <end position="850"/>
    </location>
</feature>
<gene>
    <name evidence="4" type="ORF">PSON_ATCC_30995.1.T1350049</name>
</gene>
<organism evidence="4 5">
    <name type="scientific">Paramecium sonneborni</name>
    <dbReference type="NCBI Taxonomy" id="65129"/>
    <lineage>
        <taxon>Eukaryota</taxon>
        <taxon>Sar</taxon>
        <taxon>Alveolata</taxon>
        <taxon>Ciliophora</taxon>
        <taxon>Intramacronucleata</taxon>
        <taxon>Oligohymenophorea</taxon>
        <taxon>Peniculida</taxon>
        <taxon>Parameciidae</taxon>
        <taxon>Paramecium</taxon>
    </lineage>
</organism>
<accession>A0A8S1R1G7</accession>
<feature type="region of interest" description="Disordered" evidence="2">
    <location>
        <begin position="310"/>
        <end position="331"/>
    </location>
</feature>
<dbReference type="PROSITE" id="PS50031">
    <property type="entry name" value="EH"/>
    <property type="match status" value="1"/>
</dbReference>
<keyword evidence="1" id="KW-0175">Coiled coil</keyword>
<dbReference type="PANTHER" id="PTHR11216">
    <property type="entry name" value="EH DOMAIN"/>
    <property type="match status" value="1"/>
</dbReference>
<feature type="compositionally biased region" description="Low complexity" evidence="2">
    <location>
        <begin position="310"/>
        <end position="330"/>
    </location>
</feature>
<proteinExistence type="predicted"/>
<dbReference type="GO" id="GO:0005886">
    <property type="term" value="C:plasma membrane"/>
    <property type="evidence" value="ECO:0007669"/>
    <property type="project" value="TreeGrafter"/>
</dbReference>
<evidence type="ECO:0000259" key="3">
    <source>
        <dbReference type="PROSITE" id="PS50031"/>
    </source>
</evidence>
<feature type="compositionally biased region" description="Low complexity" evidence="2">
    <location>
        <begin position="835"/>
        <end position="844"/>
    </location>
</feature>
<dbReference type="OrthoDB" id="313394at2759"/>
<feature type="coiled-coil region" evidence="1">
    <location>
        <begin position="362"/>
        <end position="449"/>
    </location>
</feature>
<feature type="compositionally biased region" description="Polar residues" evidence="2">
    <location>
        <begin position="276"/>
        <end position="290"/>
    </location>
</feature>
<dbReference type="CDD" id="cd00052">
    <property type="entry name" value="EH"/>
    <property type="match status" value="1"/>
</dbReference>
<feature type="region of interest" description="Disordered" evidence="2">
    <location>
        <begin position="267"/>
        <end position="290"/>
    </location>
</feature>
<feature type="domain" description="EH" evidence="3">
    <location>
        <begin position="11"/>
        <end position="98"/>
    </location>
</feature>
<dbReference type="Pfam" id="PF12763">
    <property type="entry name" value="EH"/>
    <property type="match status" value="2"/>
</dbReference>
<comment type="caution">
    <text evidence="4">The sequence shown here is derived from an EMBL/GenBank/DDBJ whole genome shotgun (WGS) entry which is preliminary data.</text>
</comment>
<dbReference type="AlphaFoldDB" id="A0A8S1R1G7"/>
<dbReference type="GO" id="GO:0006897">
    <property type="term" value="P:endocytosis"/>
    <property type="evidence" value="ECO:0007669"/>
    <property type="project" value="TreeGrafter"/>
</dbReference>
<dbReference type="Proteomes" id="UP000692954">
    <property type="component" value="Unassembled WGS sequence"/>
</dbReference>